<dbReference type="OrthoDB" id="572992at2"/>
<comment type="caution">
    <text evidence="2">The sequence shown here is derived from an EMBL/GenBank/DDBJ whole genome shotgun (WGS) entry which is preliminary data.</text>
</comment>
<protein>
    <submittedName>
        <fullName evidence="2">Transcriptional regulator</fullName>
    </submittedName>
</protein>
<dbReference type="SUPFAM" id="SSF47413">
    <property type="entry name" value="lambda repressor-like DNA-binding domains"/>
    <property type="match status" value="1"/>
</dbReference>
<dbReference type="Pfam" id="PF01381">
    <property type="entry name" value="HTH_3"/>
    <property type="match status" value="1"/>
</dbReference>
<dbReference type="SMART" id="SM00530">
    <property type="entry name" value="HTH_XRE"/>
    <property type="match status" value="1"/>
</dbReference>
<dbReference type="CDD" id="cd00093">
    <property type="entry name" value="HTH_XRE"/>
    <property type="match status" value="1"/>
</dbReference>
<dbReference type="InterPro" id="IPR001387">
    <property type="entry name" value="Cro/C1-type_HTH"/>
</dbReference>
<gene>
    <name evidence="2" type="ORF">CLG94_00065</name>
</gene>
<evidence type="ECO:0000259" key="1">
    <source>
        <dbReference type="PROSITE" id="PS50943"/>
    </source>
</evidence>
<reference evidence="2 3" key="1">
    <citation type="submission" date="2017-09" db="EMBL/GenBank/DDBJ databases">
        <title>Bloom of a denitrifying methanotroph, Candidatus Methylomirabilis limnetica, in a deep stratified lake.</title>
        <authorList>
            <person name="Graf J.S."/>
            <person name="Marchant H.K."/>
            <person name="Tienken D."/>
            <person name="Hach P.F."/>
            <person name="Brand A."/>
            <person name="Schubert C.J."/>
            <person name="Kuypers M.M."/>
            <person name="Milucka J."/>
        </authorList>
    </citation>
    <scope>NUCLEOTIDE SEQUENCE [LARGE SCALE GENOMIC DNA]</scope>
    <source>
        <strain evidence="2 3">Zug</strain>
    </source>
</reference>
<organism evidence="2 3">
    <name type="scientific">Candidatus Methylomirabilis limnetica</name>
    <dbReference type="NCBI Taxonomy" id="2033718"/>
    <lineage>
        <taxon>Bacteria</taxon>
        <taxon>Candidatus Methylomirabilota</taxon>
        <taxon>Candidatus Methylomirabilia</taxon>
        <taxon>Candidatus Methylomirabilales</taxon>
        <taxon>Candidatus Methylomirabilaceae</taxon>
        <taxon>Candidatus Methylomirabilis</taxon>
    </lineage>
</organism>
<dbReference type="GO" id="GO:0003677">
    <property type="term" value="F:DNA binding"/>
    <property type="evidence" value="ECO:0007669"/>
    <property type="project" value="InterPro"/>
</dbReference>
<sequence>MLHRRYVTGRPGQEAALEEVRLNAAIAQEIYDLRTKAGLTQRQLAELVGTTHSVISRLEDADYAGRSLRMLQRISAALHYRLQVRFVPVAVRRKVPA</sequence>
<dbReference type="AlphaFoldDB" id="A0A2T4U1M9"/>
<evidence type="ECO:0000313" key="3">
    <source>
        <dbReference type="Proteomes" id="UP000241436"/>
    </source>
</evidence>
<dbReference type="EMBL" id="NVQC01000002">
    <property type="protein sequence ID" value="PTL37264.1"/>
    <property type="molecule type" value="Genomic_DNA"/>
</dbReference>
<dbReference type="Gene3D" id="1.10.260.40">
    <property type="entry name" value="lambda repressor-like DNA-binding domains"/>
    <property type="match status" value="1"/>
</dbReference>
<dbReference type="InterPro" id="IPR010982">
    <property type="entry name" value="Lambda_DNA-bd_dom_sf"/>
</dbReference>
<name>A0A2T4U1M9_9BACT</name>
<accession>A0A2T4U1M9</accession>
<reference evidence="3" key="2">
    <citation type="journal article" date="2018" name="Environ. Microbiol.">
        <title>Bloom of a denitrifying methanotroph, 'Candidatus Methylomirabilis limnetica', in a deep stratified lake.</title>
        <authorList>
            <person name="Graf J.S."/>
            <person name="Mayr M.J."/>
            <person name="Marchant H.K."/>
            <person name="Tienken D."/>
            <person name="Hach P.F."/>
            <person name="Brand A."/>
            <person name="Schubert C.J."/>
            <person name="Kuypers M.M."/>
            <person name="Milucka J."/>
        </authorList>
    </citation>
    <scope>NUCLEOTIDE SEQUENCE [LARGE SCALE GENOMIC DNA]</scope>
    <source>
        <strain evidence="3">Zug</strain>
    </source>
</reference>
<keyword evidence="3" id="KW-1185">Reference proteome</keyword>
<evidence type="ECO:0000313" key="2">
    <source>
        <dbReference type="EMBL" id="PTL37264.1"/>
    </source>
</evidence>
<feature type="domain" description="HTH cro/C1-type" evidence="1">
    <location>
        <begin position="30"/>
        <end position="85"/>
    </location>
</feature>
<dbReference type="Proteomes" id="UP000241436">
    <property type="component" value="Unassembled WGS sequence"/>
</dbReference>
<dbReference type="PROSITE" id="PS50943">
    <property type="entry name" value="HTH_CROC1"/>
    <property type="match status" value="1"/>
</dbReference>
<proteinExistence type="predicted"/>